<comment type="caution">
    <text evidence="8">The sequence shown here is derived from an EMBL/GenBank/DDBJ whole genome shotgun (WGS) entry which is preliminary data.</text>
</comment>
<evidence type="ECO:0000256" key="4">
    <source>
        <dbReference type="ARBA" id="ARBA00022679"/>
    </source>
</evidence>
<proteinExistence type="predicted"/>
<dbReference type="InterPro" id="IPR007848">
    <property type="entry name" value="Small_mtfrase_dom"/>
</dbReference>
<dbReference type="PROSITE" id="PS00092">
    <property type="entry name" value="N6_MTASE"/>
    <property type="match status" value="1"/>
</dbReference>
<evidence type="ECO:0000259" key="7">
    <source>
        <dbReference type="Pfam" id="PF26049"/>
    </source>
</evidence>
<organism evidence="8 9">
    <name type="scientific">Neolewinella aurantiaca</name>
    <dbReference type="NCBI Taxonomy" id="2602767"/>
    <lineage>
        <taxon>Bacteria</taxon>
        <taxon>Pseudomonadati</taxon>
        <taxon>Bacteroidota</taxon>
        <taxon>Saprospiria</taxon>
        <taxon>Saprospirales</taxon>
        <taxon>Lewinellaceae</taxon>
        <taxon>Neolewinella</taxon>
    </lineage>
</organism>
<gene>
    <name evidence="8" type="ORF">FUA23_03020</name>
</gene>
<evidence type="ECO:0000313" key="8">
    <source>
        <dbReference type="EMBL" id="TXF91210.1"/>
    </source>
</evidence>
<dbReference type="GO" id="GO:0003676">
    <property type="term" value="F:nucleic acid binding"/>
    <property type="evidence" value="ECO:0007669"/>
    <property type="project" value="InterPro"/>
</dbReference>
<dbReference type="InterPro" id="IPR029063">
    <property type="entry name" value="SAM-dependent_MTases_sf"/>
</dbReference>
<dbReference type="Proteomes" id="UP000321907">
    <property type="component" value="Unassembled WGS sequence"/>
</dbReference>
<dbReference type="Pfam" id="PF05175">
    <property type="entry name" value="MTS"/>
    <property type="match status" value="1"/>
</dbReference>
<feature type="domain" description="Methyltransferase small" evidence="6">
    <location>
        <begin position="218"/>
        <end position="392"/>
    </location>
</feature>
<evidence type="ECO:0000313" key="9">
    <source>
        <dbReference type="Proteomes" id="UP000321907"/>
    </source>
</evidence>
<keyword evidence="2" id="KW-0698">rRNA processing</keyword>
<dbReference type="Pfam" id="PF26049">
    <property type="entry name" value="RLMG_N"/>
    <property type="match status" value="1"/>
</dbReference>
<dbReference type="SUPFAM" id="SSF53335">
    <property type="entry name" value="S-adenosyl-L-methionine-dependent methyltransferases"/>
    <property type="match status" value="1"/>
</dbReference>
<keyword evidence="4 8" id="KW-0808">Transferase</keyword>
<name>A0A5C7FMB4_9BACT</name>
<dbReference type="CDD" id="cd02440">
    <property type="entry name" value="AdoMet_MTases"/>
    <property type="match status" value="1"/>
</dbReference>
<protein>
    <submittedName>
        <fullName evidence="8">Class I SAM-dependent methyltransferase</fullName>
    </submittedName>
</protein>
<dbReference type="GO" id="GO:0008170">
    <property type="term" value="F:N-methyltransferase activity"/>
    <property type="evidence" value="ECO:0007669"/>
    <property type="project" value="UniProtKB-ARBA"/>
</dbReference>
<dbReference type="AlphaFoldDB" id="A0A5C7FMB4"/>
<sequence>MQTATLRRYLRAMRKPKLLSVNHNGQSLTFPANALGGSPKEPKLKPADELLLNWAAEQCADLATEPVSVYHDREGVLCTCVGAQNKRFVSNNYLHHQRLLASYERNKTGTAPANENLLETPARGTSINLLQIPKSLELFELYLRNVALRATPETKLACAFQTRHFTPRLLEIAAKYAASVTQSRAYKKARLIMLDDFFAVTPPEISLIESEFEGIKYQQYPGVFSASHIDYATQFLLEEWSTNDHLAELSAPTQILDAGCGNGIIGDYLLGRYPEAQLTAYDVSRVATASARMNLADHGYSDRSKVVSAGALSEISEPKSFSLIVTNPPFHDEFQTDISVSTDLFLAACDRLDPGGHLVVVANRHLNYGTHLRRYFDEVLVVAENEKFEIYRCC</sequence>
<feature type="domain" description="RlmG N-terminal" evidence="7">
    <location>
        <begin position="47"/>
        <end position="193"/>
    </location>
</feature>
<keyword evidence="5" id="KW-0949">S-adenosyl-L-methionine</keyword>
<keyword evidence="3 8" id="KW-0489">Methyltransferase</keyword>
<dbReference type="InterPro" id="IPR058679">
    <property type="entry name" value="RlmG_N"/>
</dbReference>
<dbReference type="InterPro" id="IPR046977">
    <property type="entry name" value="RsmC/RlmG"/>
</dbReference>
<keyword evidence="9" id="KW-1185">Reference proteome</keyword>
<evidence type="ECO:0000256" key="1">
    <source>
        <dbReference type="ARBA" id="ARBA00022490"/>
    </source>
</evidence>
<dbReference type="GO" id="GO:0032259">
    <property type="term" value="P:methylation"/>
    <property type="evidence" value="ECO:0007669"/>
    <property type="project" value="UniProtKB-KW"/>
</dbReference>
<accession>A0A5C7FMB4</accession>
<dbReference type="Gene3D" id="3.40.50.150">
    <property type="entry name" value="Vaccinia Virus protein VP39"/>
    <property type="match status" value="2"/>
</dbReference>
<dbReference type="OrthoDB" id="29650at2"/>
<evidence type="ECO:0000256" key="5">
    <source>
        <dbReference type="ARBA" id="ARBA00022691"/>
    </source>
</evidence>
<evidence type="ECO:0000256" key="2">
    <source>
        <dbReference type="ARBA" id="ARBA00022552"/>
    </source>
</evidence>
<dbReference type="EMBL" id="VOXD01000003">
    <property type="protein sequence ID" value="TXF91210.1"/>
    <property type="molecule type" value="Genomic_DNA"/>
</dbReference>
<dbReference type="InterPro" id="IPR002052">
    <property type="entry name" value="DNA_methylase_N6_adenine_CS"/>
</dbReference>
<keyword evidence="1" id="KW-0963">Cytoplasm</keyword>
<evidence type="ECO:0000259" key="6">
    <source>
        <dbReference type="Pfam" id="PF05175"/>
    </source>
</evidence>
<dbReference type="GO" id="GO:0008757">
    <property type="term" value="F:S-adenosylmethionine-dependent methyltransferase activity"/>
    <property type="evidence" value="ECO:0007669"/>
    <property type="project" value="InterPro"/>
</dbReference>
<reference evidence="8 9" key="1">
    <citation type="submission" date="2019-08" db="EMBL/GenBank/DDBJ databases">
        <title>Lewinella sp. strain SSH13 Genome sequencing and assembly.</title>
        <authorList>
            <person name="Kim I."/>
        </authorList>
    </citation>
    <scope>NUCLEOTIDE SEQUENCE [LARGE SCALE GENOMIC DNA]</scope>
    <source>
        <strain evidence="8 9">SSH13</strain>
    </source>
</reference>
<dbReference type="PANTHER" id="PTHR47816:SF4">
    <property type="entry name" value="RIBOSOMAL RNA SMALL SUBUNIT METHYLTRANSFERASE C"/>
    <property type="match status" value="1"/>
</dbReference>
<dbReference type="GO" id="GO:0006364">
    <property type="term" value="P:rRNA processing"/>
    <property type="evidence" value="ECO:0007669"/>
    <property type="project" value="UniProtKB-KW"/>
</dbReference>
<evidence type="ECO:0000256" key="3">
    <source>
        <dbReference type="ARBA" id="ARBA00022603"/>
    </source>
</evidence>
<dbReference type="PANTHER" id="PTHR47816">
    <property type="entry name" value="RIBOSOMAL RNA SMALL SUBUNIT METHYLTRANSFERASE C"/>
    <property type="match status" value="1"/>
</dbReference>